<evidence type="ECO:0000256" key="1">
    <source>
        <dbReference type="ARBA" id="ARBA00023002"/>
    </source>
</evidence>
<proteinExistence type="predicted"/>
<name>A0A3M6CRM7_9PSED</name>
<dbReference type="InterPro" id="IPR002347">
    <property type="entry name" value="SDR_fam"/>
</dbReference>
<dbReference type="GO" id="GO:0016491">
    <property type="term" value="F:oxidoreductase activity"/>
    <property type="evidence" value="ECO:0007669"/>
    <property type="project" value="UniProtKB-KW"/>
</dbReference>
<dbReference type="PRINTS" id="PR00081">
    <property type="entry name" value="GDHRDH"/>
</dbReference>
<sequence>MSYQKGFTETDVPEQSGKCFVVTGANAGVGFETARVLAARGARVLLGCRAEERAKEAITRIQRLTPNANLEWLPLDLGDIEAVRAAAGKASEEPRIDALINNAGIMNPPLTRTKQGFESQFGINHLDVFALTSLLLPKLAETPGARIVVTSSIAHLKATIDWDDLNARHSYSKGERYGASKLANALFFFELNRRLLASHSSVTAIGVHPGVASTSLGRHMGALQWAGPVVGLLLNSADKGAWPALLAATGNVKPGGYYGPTGFGGIRGVAGEAKRAPQAEDPILAKRLWDVSIAMTGINPGLPAV</sequence>
<evidence type="ECO:0000313" key="2">
    <source>
        <dbReference type="EMBL" id="RMV46011.1"/>
    </source>
</evidence>
<dbReference type="CDD" id="cd05327">
    <property type="entry name" value="retinol-DH_like_SDR_c_like"/>
    <property type="match status" value="1"/>
</dbReference>
<dbReference type="Gene3D" id="3.40.50.720">
    <property type="entry name" value="NAD(P)-binding Rossmann-like Domain"/>
    <property type="match status" value="1"/>
</dbReference>
<dbReference type="SUPFAM" id="SSF51735">
    <property type="entry name" value="NAD(P)-binding Rossmann-fold domains"/>
    <property type="match status" value="1"/>
</dbReference>
<keyword evidence="1" id="KW-0560">Oxidoreductase</keyword>
<dbReference type="PANTHER" id="PTHR43157">
    <property type="entry name" value="PHOSPHATIDYLINOSITOL-GLYCAN BIOSYNTHESIS CLASS F PROTEIN-RELATED"/>
    <property type="match status" value="1"/>
</dbReference>
<gene>
    <name evidence="2" type="ORF">ALP10_01901</name>
</gene>
<protein>
    <submittedName>
        <fullName evidence="2">Oxidoreductase</fullName>
    </submittedName>
</protein>
<dbReference type="Pfam" id="PF00106">
    <property type="entry name" value="adh_short"/>
    <property type="match status" value="1"/>
</dbReference>
<organism evidence="2 3">
    <name type="scientific">Pseudomonas syringae pv. helianthi</name>
    <dbReference type="NCBI Taxonomy" id="251654"/>
    <lineage>
        <taxon>Bacteria</taxon>
        <taxon>Pseudomonadati</taxon>
        <taxon>Pseudomonadota</taxon>
        <taxon>Gammaproteobacteria</taxon>
        <taxon>Pseudomonadales</taxon>
        <taxon>Pseudomonadaceae</taxon>
        <taxon>Pseudomonas</taxon>
    </lineage>
</organism>
<dbReference type="RefSeq" id="WP_122392313.1">
    <property type="nucleotide sequence ID" value="NZ_RBUT01000117.1"/>
</dbReference>
<dbReference type="InterPro" id="IPR036291">
    <property type="entry name" value="NAD(P)-bd_dom_sf"/>
</dbReference>
<reference evidence="2 3" key="1">
    <citation type="submission" date="2018-08" db="EMBL/GenBank/DDBJ databases">
        <title>Recombination of ecologically and evolutionarily significant loci maintains genetic cohesion in the Pseudomonas syringae species complex.</title>
        <authorList>
            <person name="Dillon M."/>
            <person name="Thakur S."/>
            <person name="Almeida R.N.D."/>
            <person name="Weir B.S."/>
            <person name="Guttman D.S."/>
        </authorList>
    </citation>
    <scope>NUCLEOTIDE SEQUENCE [LARGE SCALE GENOMIC DNA]</scope>
    <source>
        <strain evidence="2 3">ICMP 3263</strain>
    </source>
</reference>
<evidence type="ECO:0000313" key="3">
    <source>
        <dbReference type="Proteomes" id="UP000279173"/>
    </source>
</evidence>
<dbReference type="EMBL" id="RBUT01000117">
    <property type="protein sequence ID" value="RMV46011.1"/>
    <property type="molecule type" value="Genomic_DNA"/>
</dbReference>
<comment type="caution">
    <text evidence="2">The sequence shown here is derived from an EMBL/GenBank/DDBJ whole genome shotgun (WGS) entry which is preliminary data.</text>
</comment>
<dbReference type="PANTHER" id="PTHR43157:SF31">
    <property type="entry name" value="PHOSPHATIDYLINOSITOL-GLYCAN BIOSYNTHESIS CLASS F PROTEIN"/>
    <property type="match status" value="1"/>
</dbReference>
<dbReference type="AlphaFoldDB" id="A0A3M6CRM7"/>
<dbReference type="NCBIfam" id="NF004846">
    <property type="entry name" value="PRK06197.1"/>
    <property type="match status" value="1"/>
</dbReference>
<dbReference type="Proteomes" id="UP000279173">
    <property type="component" value="Unassembled WGS sequence"/>
</dbReference>
<accession>A0A3M6CRM7</accession>